<sequence>MMSRAALLVVFVVAFQWSSLLIDASPQYTPLVLMHGIADTSARMAHIAALAQQLLPGIYVTALEVTGSSEGSVFTGSDVELICKALAADPKLAGGINVLGTSQGGILLRGYLERCNNPPVKNFISWVAPMMGVYGVPVVGHWEYLNATLDDVADCCIYEQWAQDLFSFAGYWRDPYALSTYVQEKIFLSDINNEREEKNPVYKQNVLSLENFIMGYSTIDSVLIPRETGWFGVYANNTISSVVPLEEQPLYKYDYIGLRTLQETGRLHRFSTTCVHNDYTSPCFDKYFIANVLPFINSTST</sequence>
<keyword evidence="2" id="KW-0732">Signal</keyword>
<evidence type="ECO:0000313" key="3">
    <source>
        <dbReference type="EMBL" id="ELR19346.1"/>
    </source>
</evidence>
<evidence type="ECO:0000256" key="1">
    <source>
        <dbReference type="ARBA" id="ARBA00022801"/>
    </source>
</evidence>
<dbReference type="GO" id="GO:0005764">
    <property type="term" value="C:lysosome"/>
    <property type="evidence" value="ECO:0007669"/>
    <property type="project" value="TreeGrafter"/>
</dbReference>
<dbReference type="GeneID" id="14920124"/>
<dbReference type="OrthoDB" id="10263094at2759"/>
<dbReference type="VEuPathDB" id="AmoebaDB:ACA1_265510"/>
<dbReference type="PANTHER" id="PTHR11247:SF67">
    <property type="entry name" value="PALMITOYL-PROTEIN THIOESTERASE 3"/>
    <property type="match status" value="1"/>
</dbReference>
<gene>
    <name evidence="3" type="ORF">ACA1_265510</name>
</gene>
<dbReference type="EMBL" id="KB007933">
    <property type="protein sequence ID" value="ELR19346.1"/>
    <property type="molecule type" value="Genomic_DNA"/>
</dbReference>
<evidence type="ECO:0000256" key="2">
    <source>
        <dbReference type="SAM" id="SignalP"/>
    </source>
</evidence>
<dbReference type="STRING" id="1257118.L8H4E8"/>
<proteinExistence type="predicted"/>
<dbReference type="InterPro" id="IPR029058">
    <property type="entry name" value="AB_hydrolase_fold"/>
</dbReference>
<dbReference type="RefSeq" id="XP_004341431.1">
    <property type="nucleotide sequence ID" value="XM_004341383.1"/>
</dbReference>
<dbReference type="Proteomes" id="UP000011083">
    <property type="component" value="Unassembled WGS sequence"/>
</dbReference>
<dbReference type="PANTHER" id="PTHR11247">
    <property type="entry name" value="PALMITOYL-PROTEIN THIOESTERASE/DOLICHYLDIPHOSPHATASE 1"/>
    <property type="match status" value="1"/>
</dbReference>
<dbReference type="SUPFAM" id="SSF53474">
    <property type="entry name" value="alpha/beta-Hydrolases"/>
    <property type="match status" value="1"/>
</dbReference>
<protein>
    <submittedName>
        <fullName evidence="3">Palmitoylprotein thioesterase, putative</fullName>
    </submittedName>
</protein>
<dbReference type="AlphaFoldDB" id="L8H4E8"/>
<evidence type="ECO:0000313" key="4">
    <source>
        <dbReference type="Proteomes" id="UP000011083"/>
    </source>
</evidence>
<reference evidence="3 4" key="1">
    <citation type="journal article" date="2013" name="Genome Biol.">
        <title>Genome of Acanthamoeba castellanii highlights extensive lateral gene transfer and early evolution of tyrosine kinase signaling.</title>
        <authorList>
            <person name="Clarke M."/>
            <person name="Lohan A.J."/>
            <person name="Liu B."/>
            <person name="Lagkouvardos I."/>
            <person name="Roy S."/>
            <person name="Zafar N."/>
            <person name="Bertelli C."/>
            <person name="Schilde C."/>
            <person name="Kianianmomeni A."/>
            <person name="Burglin T.R."/>
            <person name="Frech C."/>
            <person name="Turcotte B."/>
            <person name="Kopec K.O."/>
            <person name="Synnott J.M."/>
            <person name="Choo C."/>
            <person name="Paponov I."/>
            <person name="Finkler A."/>
            <person name="Soon Heng Tan C."/>
            <person name="Hutchins A.P."/>
            <person name="Weinmeier T."/>
            <person name="Rattei T."/>
            <person name="Chu J.S."/>
            <person name="Gimenez G."/>
            <person name="Irimia M."/>
            <person name="Rigden D.J."/>
            <person name="Fitzpatrick D.A."/>
            <person name="Lorenzo-Morales J."/>
            <person name="Bateman A."/>
            <person name="Chiu C.H."/>
            <person name="Tang P."/>
            <person name="Hegemann P."/>
            <person name="Fromm H."/>
            <person name="Raoult D."/>
            <person name="Greub G."/>
            <person name="Miranda-Saavedra D."/>
            <person name="Chen N."/>
            <person name="Nash P."/>
            <person name="Ginger M.L."/>
            <person name="Horn M."/>
            <person name="Schaap P."/>
            <person name="Caler L."/>
            <person name="Loftus B."/>
        </authorList>
    </citation>
    <scope>NUCLEOTIDE SEQUENCE [LARGE SCALE GENOMIC DNA]</scope>
    <source>
        <strain evidence="3 4">Neff</strain>
    </source>
</reference>
<accession>L8H4E8</accession>
<dbReference type="Pfam" id="PF02089">
    <property type="entry name" value="Palm_thioest"/>
    <property type="match status" value="1"/>
</dbReference>
<feature type="signal peptide" evidence="2">
    <location>
        <begin position="1"/>
        <end position="24"/>
    </location>
</feature>
<dbReference type="GO" id="GO:0016790">
    <property type="term" value="F:thiolester hydrolase activity"/>
    <property type="evidence" value="ECO:0007669"/>
    <property type="project" value="TreeGrafter"/>
</dbReference>
<dbReference type="OMA" id="KFVMVMF"/>
<keyword evidence="1" id="KW-0378">Hydrolase</keyword>
<dbReference type="Gene3D" id="3.40.50.1820">
    <property type="entry name" value="alpha/beta hydrolase"/>
    <property type="match status" value="1"/>
</dbReference>
<organism evidence="3 4">
    <name type="scientific">Acanthamoeba castellanii (strain ATCC 30010 / Neff)</name>
    <dbReference type="NCBI Taxonomy" id="1257118"/>
    <lineage>
        <taxon>Eukaryota</taxon>
        <taxon>Amoebozoa</taxon>
        <taxon>Discosea</taxon>
        <taxon>Longamoebia</taxon>
        <taxon>Centramoebida</taxon>
        <taxon>Acanthamoebidae</taxon>
        <taxon>Acanthamoeba</taxon>
    </lineage>
</organism>
<name>L8H4E8_ACACF</name>
<feature type="chain" id="PRO_5003990128" evidence="2">
    <location>
        <begin position="25"/>
        <end position="301"/>
    </location>
</feature>
<keyword evidence="4" id="KW-1185">Reference proteome</keyword>
<dbReference type="KEGG" id="acan:ACA1_265510"/>